<keyword evidence="5 6" id="KW-0472">Membrane</keyword>
<evidence type="ECO:0000256" key="6">
    <source>
        <dbReference type="SAM" id="Phobius"/>
    </source>
</evidence>
<sequence>MDATTLLLVAGGAFFVGLVVVVVVVATASFHRVGVARGLSAIDQVYAAGSANPAEENFTDRVAGPLGARMIRIGRAVTPAGTVGRLRRWLDYAGNPPYWTIDRVYEIKGLALIGAATVGVLTGMLLSGVPGALIGGLLGAVLGYYLPDLVVYELADRRQESIRRTLPDILDTLTVNVEAGLGFDAALAQVTHYGRGPMASEFARTLQEIQLGLSRAEALRALGRRSRVIELKTFCAIVVQATELGIPIANVLREQSKEMRIRRRQRAEELAQKVPVKILFPLVFCLFPALFIVVLGPGIINILNSGLFS</sequence>
<dbReference type="EMBL" id="WVUH01000057">
    <property type="protein sequence ID" value="MBO4206237.1"/>
    <property type="molecule type" value="Genomic_DNA"/>
</dbReference>
<dbReference type="RefSeq" id="WP_208812991.1">
    <property type="nucleotide sequence ID" value="NZ_WVUH01000057.1"/>
</dbReference>
<proteinExistence type="predicted"/>
<comment type="caution">
    <text evidence="8">The sequence shown here is derived from an EMBL/GenBank/DDBJ whole genome shotgun (WGS) entry which is preliminary data.</text>
</comment>
<organism evidence="8 9">
    <name type="scientific">Micromonospora echinofusca</name>
    <dbReference type="NCBI Taxonomy" id="47858"/>
    <lineage>
        <taxon>Bacteria</taxon>
        <taxon>Bacillati</taxon>
        <taxon>Actinomycetota</taxon>
        <taxon>Actinomycetes</taxon>
        <taxon>Micromonosporales</taxon>
        <taxon>Micromonosporaceae</taxon>
        <taxon>Micromonospora</taxon>
    </lineage>
</organism>
<evidence type="ECO:0000256" key="3">
    <source>
        <dbReference type="ARBA" id="ARBA00022692"/>
    </source>
</evidence>
<dbReference type="InterPro" id="IPR018076">
    <property type="entry name" value="T2SS_GspF_dom"/>
</dbReference>
<feature type="transmembrane region" description="Helical" evidence="6">
    <location>
        <begin position="6"/>
        <end position="30"/>
    </location>
</feature>
<dbReference type="Proteomes" id="UP000823521">
    <property type="component" value="Unassembled WGS sequence"/>
</dbReference>
<dbReference type="PANTHER" id="PTHR35007:SF2">
    <property type="entry name" value="PILUS ASSEMBLE PROTEIN"/>
    <property type="match status" value="1"/>
</dbReference>
<dbReference type="Pfam" id="PF00482">
    <property type="entry name" value="T2SSF"/>
    <property type="match status" value="1"/>
</dbReference>
<keyword evidence="2" id="KW-1003">Cell membrane</keyword>
<name>A0ABS3VNX2_MICEH</name>
<protein>
    <submittedName>
        <fullName evidence="8">Type II secretion system F family protein</fullName>
    </submittedName>
</protein>
<feature type="transmembrane region" description="Helical" evidence="6">
    <location>
        <begin position="132"/>
        <end position="155"/>
    </location>
</feature>
<feature type="domain" description="Type II secretion system protein GspF" evidence="7">
    <location>
        <begin position="170"/>
        <end position="295"/>
    </location>
</feature>
<keyword evidence="9" id="KW-1185">Reference proteome</keyword>
<keyword evidence="4 6" id="KW-1133">Transmembrane helix</keyword>
<evidence type="ECO:0000256" key="2">
    <source>
        <dbReference type="ARBA" id="ARBA00022475"/>
    </source>
</evidence>
<accession>A0ABS3VNX2</accession>
<evidence type="ECO:0000256" key="4">
    <source>
        <dbReference type="ARBA" id="ARBA00022989"/>
    </source>
</evidence>
<keyword evidence="3 6" id="KW-0812">Transmembrane</keyword>
<feature type="transmembrane region" description="Helical" evidence="6">
    <location>
        <begin position="109"/>
        <end position="126"/>
    </location>
</feature>
<evidence type="ECO:0000313" key="9">
    <source>
        <dbReference type="Proteomes" id="UP000823521"/>
    </source>
</evidence>
<comment type="subcellular location">
    <subcellularLocation>
        <location evidence="1">Cell membrane</location>
        <topology evidence="1">Multi-pass membrane protein</topology>
    </subcellularLocation>
</comment>
<gene>
    <name evidence="8" type="ORF">GSF22_09490</name>
</gene>
<evidence type="ECO:0000256" key="1">
    <source>
        <dbReference type="ARBA" id="ARBA00004651"/>
    </source>
</evidence>
<evidence type="ECO:0000256" key="5">
    <source>
        <dbReference type="ARBA" id="ARBA00023136"/>
    </source>
</evidence>
<feature type="transmembrane region" description="Helical" evidence="6">
    <location>
        <begin position="278"/>
        <end position="303"/>
    </location>
</feature>
<reference evidence="8 9" key="1">
    <citation type="submission" date="2019-12" db="EMBL/GenBank/DDBJ databases">
        <title>Whole genome sequencing of endophytic Actinobacterium Micromonospora sp. MPMI6T.</title>
        <authorList>
            <person name="Evv R."/>
            <person name="Podile A.R."/>
        </authorList>
    </citation>
    <scope>NUCLEOTIDE SEQUENCE [LARGE SCALE GENOMIC DNA]</scope>
    <source>
        <strain evidence="8 9">MPMI6</strain>
    </source>
</reference>
<evidence type="ECO:0000259" key="7">
    <source>
        <dbReference type="Pfam" id="PF00482"/>
    </source>
</evidence>
<dbReference type="PANTHER" id="PTHR35007">
    <property type="entry name" value="INTEGRAL MEMBRANE PROTEIN-RELATED"/>
    <property type="match status" value="1"/>
</dbReference>
<evidence type="ECO:0000313" key="8">
    <source>
        <dbReference type="EMBL" id="MBO4206237.1"/>
    </source>
</evidence>